<dbReference type="PANTHER" id="PTHR47401:SF1">
    <property type="entry name" value="INTERLEUKIN-4"/>
    <property type="match status" value="1"/>
</dbReference>
<dbReference type="AlphaFoldDB" id="A0A8D2MTE9"/>
<keyword evidence="2" id="KW-0075">B-cell activation</keyword>
<dbReference type="GO" id="GO:0005576">
    <property type="term" value="C:extracellular region"/>
    <property type="evidence" value="ECO:0007669"/>
    <property type="project" value="InterPro"/>
</dbReference>
<organism evidence="6 7">
    <name type="scientific">Zonotrichia albicollis</name>
    <name type="common">White-throated sparrow</name>
    <name type="synonym">Fringilla albicollis</name>
    <dbReference type="NCBI Taxonomy" id="44394"/>
    <lineage>
        <taxon>Eukaryota</taxon>
        <taxon>Metazoa</taxon>
        <taxon>Chordata</taxon>
        <taxon>Craniata</taxon>
        <taxon>Vertebrata</taxon>
        <taxon>Euteleostomi</taxon>
        <taxon>Archelosauria</taxon>
        <taxon>Archosauria</taxon>
        <taxon>Dinosauria</taxon>
        <taxon>Saurischia</taxon>
        <taxon>Theropoda</taxon>
        <taxon>Coelurosauria</taxon>
        <taxon>Aves</taxon>
        <taxon>Neognathae</taxon>
        <taxon>Neoaves</taxon>
        <taxon>Telluraves</taxon>
        <taxon>Australaves</taxon>
        <taxon>Passeriformes</taxon>
        <taxon>Passerellidae</taxon>
        <taxon>Zonotrichia</taxon>
    </lineage>
</organism>
<evidence type="ECO:0000313" key="7">
    <source>
        <dbReference type="Proteomes" id="UP000694413"/>
    </source>
</evidence>
<name>A0A8D2MTE9_ZONAL</name>
<accession>A0A8D2MTE9</accession>
<feature type="signal peptide" evidence="5">
    <location>
        <begin position="1"/>
        <end position="20"/>
    </location>
</feature>
<evidence type="ECO:0000256" key="3">
    <source>
        <dbReference type="ARBA" id="ARBA00030247"/>
    </source>
</evidence>
<dbReference type="Gene3D" id="1.20.1250.10">
    <property type="match status" value="1"/>
</dbReference>
<dbReference type="SUPFAM" id="SSF47266">
    <property type="entry name" value="4-helical cytokines"/>
    <property type="match status" value="1"/>
</dbReference>
<evidence type="ECO:0000256" key="5">
    <source>
        <dbReference type="SAM" id="SignalP"/>
    </source>
</evidence>
<proteinExistence type="predicted"/>
<evidence type="ECO:0000313" key="6">
    <source>
        <dbReference type="Ensembl" id="ENSZALP00000011218.1"/>
    </source>
</evidence>
<dbReference type="GO" id="GO:0005136">
    <property type="term" value="F:interleukin-4 receptor binding"/>
    <property type="evidence" value="ECO:0007669"/>
    <property type="project" value="InterPro"/>
</dbReference>
<dbReference type="InterPro" id="IPR009079">
    <property type="entry name" value="4_helix_cytokine-like_core"/>
</dbReference>
<dbReference type="SMART" id="SM00190">
    <property type="entry name" value="IL4_13"/>
    <property type="match status" value="1"/>
</dbReference>
<protein>
    <recommendedName>
        <fullName evidence="1">Interleukin-4</fullName>
    </recommendedName>
    <alternativeName>
        <fullName evidence="4">B-cell stimulatory factor 1</fullName>
    </alternativeName>
    <alternativeName>
        <fullName evidence="3">Lymphocyte stimulatory factor 1</fullName>
    </alternativeName>
</protein>
<keyword evidence="5" id="KW-0732">Signal</keyword>
<dbReference type="PANTHER" id="PTHR47401">
    <property type="entry name" value="INTERLEUKIN-4"/>
    <property type="match status" value="1"/>
</dbReference>
<evidence type="ECO:0000256" key="2">
    <source>
        <dbReference type="ARBA" id="ARBA00022936"/>
    </source>
</evidence>
<reference evidence="6" key="1">
    <citation type="submission" date="2025-08" db="UniProtKB">
        <authorList>
            <consortium name="Ensembl"/>
        </authorList>
    </citation>
    <scope>IDENTIFICATION</scope>
</reference>
<dbReference type="GO" id="GO:0008083">
    <property type="term" value="F:growth factor activity"/>
    <property type="evidence" value="ECO:0007669"/>
    <property type="project" value="InterPro"/>
</dbReference>
<evidence type="ECO:0000256" key="1">
    <source>
        <dbReference type="ARBA" id="ARBA00019467"/>
    </source>
</evidence>
<keyword evidence="7" id="KW-1185">Reference proteome</keyword>
<dbReference type="InterPro" id="IPR001325">
    <property type="entry name" value="IL-4/IL-13"/>
</dbReference>
<evidence type="ECO:0000256" key="4">
    <source>
        <dbReference type="ARBA" id="ARBA00031287"/>
    </source>
</evidence>
<reference evidence="6" key="2">
    <citation type="submission" date="2025-09" db="UniProtKB">
        <authorList>
            <consortium name="Ensembl"/>
        </authorList>
    </citation>
    <scope>IDENTIFICATION</scope>
</reference>
<dbReference type="GO" id="GO:0006955">
    <property type="term" value="P:immune response"/>
    <property type="evidence" value="ECO:0007669"/>
    <property type="project" value="InterPro"/>
</dbReference>
<sequence length="137" mass="15383">MLPTLKAAFALLSLLQLVSGTPVTSSHPQQALKEITTRIQAFNSEAQVPCNDTRVAQVPFTDPKLPEQELLCQAQVALTKVTMCKKIYEPLISNLKFLHGKRNCNLSDDNEIYLRHFLPALGNFTQGMFRRRGWAAQ</sequence>
<feature type="chain" id="PRO_5034328474" description="Interleukin-4" evidence="5">
    <location>
        <begin position="21"/>
        <end position="137"/>
    </location>
</feature>
<dbReference type="InterPro" id="IPR002354">
    <property type="entry name" value="IL-4"/>
</dbReference>
<dbReference type="GO" id="GO:0042113">
    <property type="term" value="P:B cell activation"/>
    <property type="evidence" value="ECO:0007669"/>
    <property type="project" value="UniProtKB-KW"/>
</dbReference>
<dbReference type="Proteomes" id="UP000694413">
    <property type="component" value="Unassembled WGS sequence"/>
</dbReference>
<dbReference type="Ensembl" id="ENSZALT00000015544.1">
    <property type="protein sequence ID" value="ENSZALP00000011218.1"/>
    <property type="gene ID" value="ENSZALG00000009500.1"/>
</dbReference>